<feature type="region of interest" description="Disordered" evidence="1">
    <location>
        <begin position="97"/>
        <end position="118"/>
    </location>
</feature>
<accession>A0A410JW16</accession>
<keyword evidence="4" id="KW-1185">Reference proteome</keyword>
<evidence type="ECO:0000259" key="2">
    <source>
        <dbReference type="Pfam" id="PF10135"/>
    </source>
</evidence>
<sequence>MFAETVREARSFDGYTTIDQEKRLKEVCQDFEAMFYDMIYKTMRKATMESDLIKKSAGEKYFTEMLDTEMSKKAAEESKGGIGDMLFEQMKKYIPGSDQGNNYHGEKKTDLKSPYNGANTLINNRKGNGINVAI</sequence>
<evidence type="ECO:0000313" key="4">
    <source>
        <dbReference type="Proteomes" id="UP000287502"/>
    </source>
</evidence>
<dbReference type="AlphaFoldDB" id="A0A410JW16"/>
<dbReference type="KEGG" id="gtl:EP073_02205"/>
<dbReference type="Proteomes" id="UP000287502">
    <property type="component" value="Chromosome"/>
</dbReference>
<proteinExistence type="predicted"/>
<reference evidence="3 4" key="1">
    <citation type="submission" date="2019-01" db="EMBL/GenBank/DDBJ databases">
        <title>Geovibrio thiophilus DSM 11263, complete genome.</title>
        <authorList>
            <person name="Spring S."/>
            <person name="Bunk B."/>
            <person name="Sproer C."/>
        </authorList>
    </citation>
    <scope>NUCLEOTIDE SEQUENCE [LARGE SCALE GENOMIC DNA]</scope>
    <source>
        <strain evidence="3 4">DSM 11263</strain>
    </source>
</reference>
<dbReference type="EMBL" id="CP035108">
    <property type="protein sequence ID" value="QAR32249.1"/>
    <property type="molecule type" value="Genomic_DNA"/>
</dbReference>
<gene>
    <name evidence="3" type="ORF">EP073_02205</name>
</gene>
<dbReference type="InterPro" id="IPR019301">
    <property type="entry name" value="Flagellar_prot_FlgJ_N"/>
</dbReference>
<organism evidence="3 4">
    <name type="scientific">Geovibrio thiophilus</name>
    <dbReference type="NCBI Taxonomy" id="139438"/>
    <lineage>
        <taxon>Bacteria</taxon>
        <taxon>Pseudomonadati</taxon>
        <taxon>Deferribacterota</taxon>
        <taxon>Deferribacteres</taxon>
        <taxon>Deferribacterales</taxon>
        <taxon>Geovibrionaceae</taxon>
        <taxon>Geovibrio</taxon>
    </lineage>
</organism>
<dbReference type="Pfam" id="PF10135">
    <property type="entry name" value="Rod-binding"/>
    <property type="match status" value="1"/>
</dbReference>
<evidence type="ECO:0000256" key="1">
    <source>
        <dbReference type="SAM" id="MobiDB-lite"/>
    </source>
</evidence>
<dbReference type="RefSeq" id="WP_128465536.1">
    <property type="nucleotide sequence ID" value="NZ_CP035108.1"/>
</dbReference>
<name>A0A410JW16_9BACT</name>
<dbReference type="OrthoDB" id="9796740at2"/>
<protein>
    <recommendedName>
        <fullName evidence="2">Flagellar protein FlgJ N-terminal domain-containing protein</fullName>
    </recommendedName>
</protein>
<feature type="domain" description="Flagellar protein FlgJ N-terminal" evidence="2">
    <location>
        <begin position="41"/>
        <end position="89"/>
    </location>
</feature>
<evidence type="ECO:0000313" key="3">
    <source>
        <dbReference type="EMBL" id="QAR32249.1"/>
    </source>
</evidence>